<name>A0A8T2ZSX6_POPDE</name>
<protein>
    <recommendedName>
        <fullName evidence="1">non-specific serine/threonine protein kinase</fullName>
        <ecNumber evidence="1">2.7.11.1</ecNumber>
    </recommendedName>
</protein>
<dbReference type="EMBL" id="JACEGQ020000001">
    <property type="protein sequence ID" value="KAH8520517.1"/>
    <property type="molecule type" value="Genomic_DNA"/>
</dbReference>
<dbReference type="Gene3D" id="1.10.510.10">
    <property type="entry name" value="Transferase(Phosphotransferase) domain 1"/>
    <property type="match status" value="1"/>
</dbReference>
<evidence type="ECO:0000256" key="3">
    <source>
        <dbReference type="ARBA" id="ARBA00022679"/>
    </source>
</evidence>
<dbReference type="GO" id="GO:0005524">
    <property type="term" value="F:ATP binding"/>
    <property type="evidence" value="ECO:0007669"/>
    <property type="project" value="UniProtKB-KW"/>
</dbReference>
<keyword evidence="4" id="KW-0547">Nucleotide-binding</keyword>
<dbReference type="FunFam" id="1.10.510.10:FF:000349">
    <property type="entry name" value="probable serine/threonine-protein kinase DDB_G0280111"/>
    <property type="match status" value="1"/>
</dbReference>
<comment type="catalytic activity">
    <reaction evidence="8">
        <text>L-seryl-[protein] + ATP = O-phospho-L-seryl-[protein] + ADP + H(+)</text>
        <dbReference type="Rhea" id="RHEA:17989"/>
        <dbReference type="Rhea" id="RHEA-COMP:9863"/>
        <dbReference type="Rhea" id="RHEA-COMP:11604"/>
        <dbReference type="ChEBI" id="CHEBI:15378"/>
        <dbReference type="ChEBI" id="CHEBI:29999"/>
        <dbReference type="ChEBI" id="CHEBI:30616"/>
        <dbReference type="ChEBI" id="CHEBI:83421"/>
        <dbReference type="ChEBI" id="CHEBI:456216"/>
        <dbReference type="EC" id="2.7.11.1"/>
    </reaction>
</comment>
<feature type="region of interest" description="Disordered" evidence="9">
    <location>
        <begin position="322"/>
        <end position="353"/>
    </location>
</feature>
<accession>A0A8T2ZSX6</accession>
<dbReference type="GO" id="GO:0005737">
    <property type="term" value="C:cytoplasm"/>
    <property type="evidence" value="ECO:0007669"/>
    <property type="project" value="TreeGrafter"/>
</dbReference>
<evidence type="ECO:0000256" key="9">
    <source>
        <dbReference type="SAM" id="MobiDB-lite"/>
    </source>
</evidence>
<dbReference type="EC" id="2.7.11.1" evidence="1"/>
<keyword evidence="2" id="KW-0723">Serine/threonine-protein kinase</keyword>
<comment type="caution">
    <text evidence="12">The sequence shown here is derived from an EMBL/GenBank/DDBJ whole genome shotgun (WGS) entry which is preliminary data.</text>
</comment>
<keyword evidence="10" id="KW-1133">Transmembrane helix</keyword>
<keyword evidence="3" id="KW-0808">Transferase</keyword>
<feature type="transmembrane region" description="Helical" evidence="10">
    <location>
        <begin position="452"/>
        <end position="471"/>
    </location>
</feature>
<dbReference type="InterPro" id="IPR011009">
    <property type="entry name" value="Kinase-like_dom_sf"/>
</dbReference>
<evidence type="ECO:0000256" key="2">
    <source>
        <dbReference type="ARBA" id="ARBA00022527"/>
    </source>
</evidence>
<evidence type="ECO:0000259" key="11">
    <source>
        <dbReference type="PROSITE" id="PS50011"/>
    </source>
</evidence>
<sequence length="487" mass="55239">MWRFKHFTQKEPAGLEGRYVDVGNLKIHVRNAIAEGGFSCVYLARDAVHASKQYALKHMIYNDEELSDLVMKEINVMKALKGHPNVVTLYAHTILDMGRTKEALLVMEFCEKSLVNVLESRGAAYFEEKQVLSIFRDVCNAVFAMHSQSLPIAHRDLKAENLLLGPDGLWKLCDFGSTSTNHKRFEKPEEMGIEEDNIRKHTTPAYRAPEMWDLLRRDLINEKVDIWALGCLLYRICYFKSAFDGESKLQILNGNYRIPDLPKYSSPVTDLIRDMLQASPDDRPDITQVWFRVNEQLPVNMQKSLPDGPPEMQSAGIHGGIAKAANRSPPMPQRSPPPPPSSGGGGQLGAFWSTPHAKDSLFVEDKSRPKFDEEPSHNTSQQDRNQSENRSFPKNASPAKQENVHNIVAGRRNVHNKSHVPEDGASKDFELTFSQKDMDHGMERPKASKRGLLIYFKMRLLVLLLLNLIAISSTQELVMTKKERKKH</sequence>
<dbReference type="GO" id="GO:0004674">
    <property type="term" value="F:protein serine/threonine kinase activity"/>
    <property type="evidence" value="ECO:0007669"/>
    <property type="project" value="UniProtKB-KW"/>
</dbReference>
<reference evidence="12" key="1">
    <citation type="journal article" date="2021" name="J. Hered.">
        <title>Genome Assembly of Salicaceae Populus deltoides (Eastern Cottonwood) I-69 Based on Nanopore Sequencing and Hi-C Technologies.</title>
        <authorList>
            <person name="Bai S."/>
            <person name="Wu H."/>
            <person name="Zhang J."/>
            <person name="Pan Z."/>
            <person name="Zhao W."/>
            <person name="Li Z."/>
            <person name="Tong C."/>
        </authorList>
    </citation>
    <scope>NUCLEOTIDE SEQUENCE</scope>
    <source>
        <tissue evidence="12">Leaf</tissue>
    </source>
</reference>
<feature type="domain" description="Protein kinase" evidence="11">
    <location>
        <begin position="27"/>
        <end position="297"/>
    </location>
</feature>
<dbReference type="Pfam" id="PF00069">
    <property type="entry name" value="Pkinase"/>
    <property type="match status" value="1"/>
</dbReference>
<evidence type="ECO:0000256" key="8">
    <source>
        <dbReference type="ARBA" id="ARBA00048679"/>
    </source>
</evidence>
<feature type="region of interest" description="Disordered" evidence="9">
    <location>
        <begin position="369"/>
        <end position="405"/>
    </location>
</feature>
<dbReference type="SUPFAM" id="SSF56112">
    <property type="entry name" value="Protein kinase-like (PK-like)"/>
    <property type="match status" value="1"/>
</dbReference>
<evidence type="ECO:0000256" key="4">
    <source>
        <dbReference type="ARBA" id="ARBA00022741"/>
    </source>
</evidence>
<dbReference type="InterPro" id="IPR008271">
    <property type="entry name" value="Ser/Thr_kinase_AS"/>
</dbReference>
<dbReference type="PROSITE" id="PS50011">
    <property type="entry name" value="PROTEIN_KINASE_DOM"/>
    <property type="match status" value="1"/>
</dbReference>
<feature type="compositionally biased region" description="Polar residues" evidence="9">
    <location>
        <begin position="377"/>
        <end position="400"/>
    </location>
</feature>
<comment type="catalytic activity">
    <reaction evidence="7">
        <text>L-threonyl-[protein] + ATP = O-phospho-L-threonyl-[protein] + ADP + H(+)</text>
        <dbReference type="Rhea" id="RHEA:46608"/>
        <dbReference type="Rhea" id="RHEA-COMP:11060"/>
        <dbReference type="Rhea" id="RHEA-COMP:11605"/>
        <dbReference type="ChEBI" id="CHEBI:15378"/>
        <dbReference type="ChEBI" id="CHEBI:30013"/>
        <dbReference type="ChEBI" id="CHEBI:30616"/>
        <dbReference type="ChEBI" id="CHEBI:61977"/>
        <dbReference type="ChEBI" id="CHEBI:456216"/>
        <dbReference type="EC" id="2.7.11.1"/>
    </reaction>
</comment>
<evidence type="ECO:0000313" key="12">
    <source>
        <dbReference type="EMBL" id="KAH8520516.1"/>
    </source>
</evidence>
<keyword evidence="5" id="KW-0418">Kinase</keyword>
<feature type="compositionally biased region" description="Pro residues" evidence="9">
    <location>
        <begin position="329"/>
        <end position="341"/>
    </location>
</feature>
<dbReference type="SMART" id="SM00220">
    <property type="entry name" value="S_TKc"/>
    <property type="match status" value="1"/>
</dbReference>
<evidence type="ECO:0000256" key="6">
    <source>
        <dbReference type="ARBA" id="ARBA00022840"/>
    </source>
</evidence>
<dbReference type="InterPro" id="IPR000719">
    <property type="entry name" value="Prot_kinase_dom"/>
</dbReference>
<proteinExistence type="predicted"/>
<evidence type="ECO:0000256" key="10">
    <source>
        <dbReference type="SAM" id="Phobius"/>
    </source>
</evidence>
<dbReference type="Proteomes" id="UP000807159">
    <property type="component" value="Chromosome 1"/>
</dbReference>
<keyword evidence="10" id="KW-0812">Transmembrane</keyword>
<keyword evidence="10" id="KW-0472">Membrane</keyword>
<evidence type="ECO:0000256" key="5">
    <source>
        <dbReference type="ARBA" id="ARBA00022777"/>
    </source>
</evidence>
<gene>
    <name evidence="12" type="ORF">H0E87_001819</name>
</gene>
<evidence type="ECO:0000313" key="13">
    <source>
        <dbReference type="Proteomes" id="UP000807159"/>
    </source>
</evidence>
<dbReference type="AlphaFoldDB" id="A0A8T2ZSX6"/>
<dbReference type="CDD" id="cd13985">
    <property type="entry name" value="STKc_GAK_like"/>
    <property type="match status" value="1"/>
</dbReference>
<organism evidence="12 13">
    <name type="scientific">Populus deltoides</name>
    <name type="common">Eastern poplar</name>
    <name type="synonym">Eastern cottonwood</name>
    <dbReference type="NCBI Taxonomy" id="3696"/>
    <lineage>
        <taxon>Eukaryota</taxon>
        <taxon>Viridiplantae</taxon>
        <taxon>Streptophyta</taxon>
        <taxon>Embryophyta</taxon>
        <taxon>Tracheophyta</taxon>
        <taxon>Spermatophyta</taxon>
        <taxon>Magnoliopsida</taxon>
        <taxon>eudicotyledons</taxon>
        <taxon>Gunneridae</taxon>
        <taxon>Pentapetalae</taxon>
        <taxon>rosids</taxon>
        <taxon>fabids</taxon>
        <taxon>Malpighiales</taxon>
        <taxon>Salicaceae</taxon>
        <taxon>Saliceae</taxon>
        <taxon>Populus</taxon>
    </lineage>
</organism>
<dbReference type="EMBL" id="JACEGQ020000001">
    <property type="protein sequence ID" value="KAH8520516.1"/>
    <property type="molecule type" value="Genomic_DNA"/>
</dbReference>
<keyword evidence="6" id="KW-0067">ATP-binding</keyword>
<evidence type="ECO:0000256" key="1">
    <source>
        <dbReference type="ARBA" id="ARBA00012513"/>
    </source>
</evidence>
<dbReference type="PANTHER" id="PTHR22967:SF57">
    <property type="entry name" value="AUXILIN, ISOFORM A-RELATED"/>
    <property type="match status" value="1"/>
</dbReference>
<dbReference type="PROSITE" id="PS00108">
    <property type="entry name" value="PROTEIN_KINASE_ST"/>
    <property type="match status" value="1"/>
</dbReference>
<keyword evidence="13" id="KW-1185">Reference proteome</keyword>
<dbReference type="PANTHER" id="PTHR22967">
    <property type="entry name" value="SERINE/THREONINE PROTEIN KINASE"/>
    <property type="match status" value="1"/>
</dbReference>
<evidence type="ECO:0000256" key="7">
    <source>
        <dbReference type="ARBA" id="ARBA00047899"/>
    </source>
</evidence>